<gene>
    <name evidence="3" type="ORF">E2I00_007299</name>
</gene>
<evidence type="ECO:0000256" key="1">
    <source>
        <dbReference type="SAM" id="MobiDB-lite"/>
    </source>
</evidence>
<comment type="caution">
    <text evidence="3">The sequence shown here is derived from an EMBL/GenBank/DDBJ whole genome shotgun (WGS) entry which is preliminary data.</text>
</comment>
<dbReference type="Pfam" id="PF07915">
    <property type="entry name" value="PRKCSH"/>
    <property type="match status" value="1"/>
</dbReference>
<feature type="compositionally biased region" description="Basic and acidic residues" evidence="1">
    <location>
        <begin position="141"/>
        <end position="150"/>
    </location>
</feature>
<sequence>MKVVEEPNTFGLNNPFLPQTSRLQPRRDPSPVSVLKFKPLDLFLNGPGSVGFCTPALRTTLSGPCSPLSGPVHLSRLSGKCFSLVESTYKYELCPFHNVTQHEQTFRWNAYSGILGSGPDLLLPGVLAETSSSEHLGPRTPTDKTAELLRGDPGLRGNTL</sequence>
<dbReference type="AlphaFoldDB" id="A0A6A1Q683"/>
<name>A0A6A1Q683_BALPH</name>
<protein>
    <recommendedName>
        <fullName evidence="2">Protein OS9-like domain-containing protein</fullName>
    </recommendedName>
</protein>
<dbReference type="PANTHER" id="PTHR12630:SF6">
    <property type="entry name" value="N-ACETYLGLUCOSAMINE-1-PHOSPHOTRANSFERASE SUBUNIT GAMMA"/>
    <property type="match status" value="1"/>
</dbReference>
<dbReference type="InterPro" id="IPR012913">
    <property type="entry name" value="OS9-like_dom"/>
</dbReference>
<feature type="region of interest" description="Disordered" evidence="1">
    <location>
        <begin position="130"/>
        <end position="160"/>
    </location>
</feature>
<dbReference type="PANTHER" id="PTHR12630">
    <property type="entry name" value="N-LINKED OLIGOSACCHARIDE PROCESSING"/>
    <property type="match status" value="1"/>
</dbReference>
<dbReference type="GO" id="GO:0005794">
    <property type="term" value="C:Golgi apparatus"/>
    <property type="evidence" value="ECO:0007669"/>
    <property type="project" value="TreeGrafter"/>
</dbReference>
<dbReference type="Proteomes" id="UP000437017">
    <property type="component" value="Unassembled WGS sequence"/>
</dbReference>
<organism evidence="3 4">
    <name type="scientific">Balaenoptera physalus</name>
    <name type="common">Fin whale</name>
    <name type="synonym">Balaena physalus</name>
    <dbReference type="NCBI Taxonomy" id="9770"/>
    <lineage>
        <taxon>Eukaryota</taxon>
        <taxon>Metazoa</taxon>
        <taxon>Chordata</taxon>
        <taxon>Craniata</taxon>
        <taxon>Vertebrata</taxon>
        <taxon>Euteleostomi</taxon>
        <taxon>Mammalia</taxon>
        <taxon>Eutheria</taxon>
        <taxon>Laurasiatheria</taxon>
        <taxon>Artiodactyla</taxon>
        <taxon>Whippomorpha</taxon>
        <taxon>Cetacea</taxon>
        <taxon>Mysticeti</taxon>
        <taxon>Balaenopteridae</taxon>
        <taxon>Balaenoptera</taxon>
    </lineage>
</organism>
<evidence type="ECO:0000259" key="2">
    <source>
        <dbReference type="Pfam" id="PF07915"/>
    </source>
</evidence>
<dbReference type="OrthoDB" id="28322at2759"/>
<reference evidence="3 4" key="1">
    <citation type="journal article" date="2019" name="PLoS ONE">
        <title>Genomic analyses reveal an absence of contemporary introgressive admixture between fin whales and blue whales, despite known hybrids.</title>
        <authorList>
            <person name="Westbury M.V."/>
            <person name="Petersen B."/>
            <person name="Lorenzen E.D."/>
        </authorList>
    </citation>
    <scope>NUCLEOTIDE SEQUENCE [LARGE SCALE GENOMIC DNA]</scope>
    <source>
        <strain evidence="3">FinWhale-01</strain>
    </source>
</reference>
<keyword evidence="4" id="KW-1185">Reference proteome</keyword>
<proteinExistence type="predicted"/>
<dbReference type="InterPro" id="IPR039794">
    <property type="entry name" value="Gtb1-like"/>
</dbReference>
<evidence type="ECO:0000313" key="3">
    <source>
        <dbReference type="EMBL" id="KAB0401641.1"/>
    </source>
</evidence>
<dbReference type="EMBL" id="SGJD01001175">
    <property type="protein sequence ID" value="KAB0401641.1"/>
    <property type="molecule type" value="Genomic_DNA"/>
</dbReference>
<feature type="domain" description="Protein OS9-like" evidence="2">
    <location>
        <begin position="79"/>
        <end position="117"/>
    </location>
</feature>
<accession>A0A6A1Q683</accession>
<evidence type="ECO:0000313" key="4">
    <source>
        <dbReference type="Proteomes" id="UP000437017"/>
    </source>
</evidence>